<dbReference type="AlphaFoldDB" id="A0A3P7DL49"/>
<dbReference type="OMA" id="ENNMPFI"/>
<evidence type="ECO:0000256" key="3">
    <source>
        <dbReference type="ARBA" id="ARBA00022670"/>
    </source>
</evidence>
<feature type="domain" description="Calpain catalytic" evidence="14">
    <location>
        <begin position="136"/>
        <end position="453"/>
    </location>
</feature>
<dbReference type="EMBL" id="UYWW01000122">
    <property type="protein sequence ID" value="VDM07366.1"/>
    <property type="molecule type" value="Genomic_DNA"/>
</dbReference>
<feature type="active site" evidence="10 11">
    <location>
        <position position="363"/>
    </location>
</feature>
<evidence type="ECO:0000256" key="11">
    <source>
        <dbReference type="PROSITE-ProRule" id="PRU00239"/>
    </source>
</evidence>
<evidence type="ECO:0000256" key="6">
    <source>
        <dbReference type="ARBA" id="ARBA00022771"/>
    </source>
</evidence>
<dbReference type="PROSITE" id="PS00139">
    <property type="entry name" value="THIOL_PROTEASE_CYS"/>
    <property type="match status" value="1"/>
</dbReference>
<keyword evidence="8 11" id="KW-0788">Thiol protease</keyword>
<dbReference type="OrthoDB" id="424753at2759"/>
<accession>A0A3P7DL49</accession>
<keyword evidence="6 12" id="KW-0863">Zinc-finger</keyword>
<dbReference type="GO" id="GO:0004198">
    <property type="term" value="F:calcium-dependent cysteine-type endopeptidase activity"/>
    <property type="evidence" value="ECO:0007669"/>
    <property type="project" value="InterPro"/>
</dbReference>
<evidence type="ECO:0000259" key="14">
    <source>
        <dbReference type="PROSITE" id="PS50203"/>
    </source>
</evidence>
<dbReference type="PROSITE" id="PS01358">
    <property type="entry name" value="ZF_RANBP2_1"/>
    <property type="match status" value="1"/>
</dbReference>
<dbReference type="InParanoid" id="A0A3P7DL49"/>
<keyword evidence="2" id="KW-0597">Phosphoprotein</keyword>
<evidence type="ECO:0008006" key="17">
    <source>
        <dbReference type="Google" id="ProtNLM"/>
    </source>
</evidence>
<sequence length="733" mass="83048">MYGVWSCKYCTLLNDDASLFCASCGSENTTSSSNSILRPQRGRLFKWPKISLSGAWNAIDSALNDIRTLPTVFSLSRASSSRDLSSCPPSPTQMQLPMVPYHAISTSSSQLLQNDEKEAASEFDRIVGFCKENNMPFIDDSFPHSKKSIGNFIIDGRLNGKKIDTNHFIWLRPQDIYTKDGRRYRWSVFLDPKPSDIEQGCLGNCWFLSALAVIAERPDILDQIFLTKIYNPWGVYQIRLCVDGHWQVILVDDFLPCHSQTHGLAFAVGRRNQLWVPLIEKALAKVLGCYAKLPAGRTLEGLAILTGAPCTFLDLENCTDHDLIWAQLLSMREAGFIMGCSCGSGRRYVDEAEFRRVGLQIRHAYSLLDVKEYNNQRHIFHFVSFKIQDSEVVRLRNPWGTFTWNGPWCDTWSGWDESSRRILLPDGPEAGAFWMPFLDFMQRFDSVEVAKVRSAQGWKELRVDCSIPQFWGKENVIGFQLQIEEPTELAITVYQKGSRDRCDSDIMVLLHKNNPSNMQIGELIVRSFRRSIAFASTKDVFLNGPALYTVLAISFSNMSDPIPIETVVAVHSAKMVMMEAYCFSSSVIAHSMIEMCLKEGQEAPCLDGTVARYVSKDFGGHILMVENHHHRHFLHVYCDCSQSANVLSTRASLTSLDVIPPMHRQILMLLTHFETTQMYTIHHNLKQRLASSRGLHDWLSLASSELSLPLSTEHIPLIKDPCMISLHKPRRIG</sequence>
<keyword evidence="4" id="KW-0479">Metal-binding</keyword>
<evidence type="ECO:0000259" key="13">
    <source>
        <dbReference type="PROSITE" id="PS50199"/>
    </source>
</evidence>
<keyword evidence="16" id="KW-1185">Reference proteome</keyword>
<dbReference type="SUPFAM" id="SSF54001">
    <property type="entry name" value="Cysteine proteinases"/>
    <property type="match status" value="1"/>
</dbReference>
<evidence type="ECO:0000313" key="16">
    <source>
        <dbReference type="Proteomes" id="UP000270924"/>
    </source>
</evidence>
<protein>
    <recommendedName>
        <fullName evidence="17">Calpain catalytic domain-containing protein</fullName>
    </recommendedName>
</protein>
<reference evidence="15 16" key="1">
    <citation type="submission" date="2018-11" db="EMBL/GenBank/DDBJ databases">
        <authorList>
            <consortium name="Pathogen Informatics"/>
        </authorList>
    </citation>
    <scope>NUCLEOTIDE SEQUENCE [LARGE SCALE GENOMIC DNA]</scope>
</reference>
<dbReference type="GO" id="GO:0008270">
    <property type="term" value="F:zinc ion binding"/>
    <property type="evidence" value="ECO:0007669"/>
    <property type="project" value="UniProtKB-KW"/>
</dbReference>
<keyword evidence="3 11" id="KW-0645">Protease</keyword>
<dbReference type="InterPro" id="IPR001876">
    <property type="entry name" value="Znf_RanBP2"/>
</dbReference>
<comment type="similarity">
    <text evidence="1">Belongs to the peptidase C2 family.</text>
</comment>
<dbReference type="PANTHER" id="PTHR10183">
    <property type="entry name" value="CALPAIN"/>
    <property type="match status" value="1"/>
</dbReference>
<evidence type="ECO:0000313" key="15">
    <source>
        <dbReference type="EMBL" id="VDM07366.1"/>
    </source>
</evidence>
<dbReference type="PROSITE" id="PS50199">
    <property type="entry name" value="ZF_RANBP2_2"/>
    <property type="match status" value="1"/>
</dbReference>
<dbReference type="FunFam" id="3.90.70.10:FF:000010">
    <property type="entry name" value="Calpain 15"/>
    <property type="match status" value="1"/>
</dbReference>
<organism evidence="15 16">
    <name type="scientific">Wuchereria bancrofti</name>
    <dbReference type="NCBI Taxonomy" id="6293"/>
    <lineage>
        <taxon>Eukaryota</taxon>
        <taxon>Metazoa</taxon>
        <taxon>Ecdysozoa</taxon>
        <taxon>Nematoda</taxon>
        <taxon>Chromadorea</taxon>
        <taxon>Rhabditida</taxon>
        <taxon>Spirurina</taxon>
        <taxon>Spiruromorpha</taxon>
        <taxon>Filarioidea</taxon>
        <taxon>Onchocercidae</taxon>
        <taxon>Wuchereria</taxon>
    </lineage>
</organism>
<feature type="active site" evidence="10 11">
    <location>
        <position position="397"/>
    </location>
</feature>
<dbReference type="GO" id="GO:0006508">
    <property type="term" value="P:proteolysis"/>
    <property type="evidence" value="ECO:0007669"/>
    <property type="project" value="UniProtKB-KW"/>
</dbReference>
<dbReference type="InterPro" id="IPR001300">
    <property type="entry name" value="Peptidase_C2_calpain_cat"/>
</dbReference>
<dbReference type="Pfam" id="PF00648">
    <property type="entry name" value="Peptidase_C2"/>
    <property type="match status" value="1"/>
</dbReference>
<name>A0A3P7DL49_WUCBA</name>
<keyword evidence="7 11" id="KW-0378">Hydrolase</keyword>
<keyword evidence="9" id="KW-0862">Zinc</keyword>
<evidence type="ECO:0000256" key="7">
    <source>
        <dbReference type="ARBA" id="ARBA00022801"/>
    </source>
</evidence>
<evidence type="ECO:0000256" key="2">
    <source>
        <dbReference type="ARBA" id="ARBA00022553"/>
    </source>
</evidence>
<dbReference type="CDD" id="cd00044">
    <property type="entry name" value="CysPc"/>
    <property type="match status" value="1"/>
</dbReference>
<dbReference type="PROSITE" id="PS50203">
    <property type="entry name" value="CALPAIN_CAT"/>
    <property type="match status" value="1"/>
</dbReference>
<dbReference type="InterPro" id="IPR000169">
    <property type="entry name" value="Pept_cys_AS"/>
</dbReference>
<gene>
    <name evidence="15" type="ORF">WBA_LOCUS752</name>
</gene>
<dbReference type="GO" id="GO:0005737">
    <property type="term" value="C:cytoplasm"/>
    <property type="evidence" value="ECO:0007669"/>
    <property type="project" value="TreeGrafter"/>
</dbReference>
<evidence type="ECO:0000256" key="10">
    <source>
        <dbReference type="PIRSR" id="PIRSR622684-1"/>
    </source>
</evidence>
<evidence type="ECO:0000256" key="8">
    <source>
        <dbReference type="ARBA" id="ARBA00022807"/>
    </source>
</evidence>
<dbReference type="FunCoup" id="A0A3P7DL49">
    <property type="interactions" value="315"/>
</dbReference>
<dbReference type="PRINTS" id="PR00704">
    <property type="entry name" value="CALPAIN"/>
</dbReference>
<dbReference type="PANTHER" id="PTHR10183:SF382">
    <property type="entry name" value="CALPAIN-15"/>
    <property type="match status" value="1"/>
</dbReference>
<evidence type="ECO:0000256" key="9">
    <source>
        <dbReference type="ARBA" id="ARBA00022833"/>
    </source>
</evidence>
<evidence type="ECO:0000256" key="1">
    <source>
        <dbReference type="ARBA" id="ARBA00007623"/>
    </source>
</evidence>
<proteinExistence type="inferred from homology"/>
<dbReference type="InterPro" id="IPR022684">
    <property type="entry name" value="Calpain_cysteine_protease"/>
</dbReference>
<keyword evidence="5" id="KW-0677">Repeat</keyword>
<evidence type="ECO:0000256" key="5">
    <source>
        <dbReference type="ARBA" id="ARBA00022737"/>
    </source>
</evidence>
<dbReference type="Proteomes" id="UP000270924">
    <property type="component" value="Unassembled WGS sequence"/>
</dbReference>
<feature type="active site" evidence="10 11">
    <location>
        <position position="205"/>
    </location>
</feature>
<dbReference type="InterPro" id="IPR038765">
    <property type="entry name" value="Papain-like_cys_pep_sf"/>
</dbReference>
<dbReference type="Gene3D" id="3.90.70.10">
    <property type="entry name" value="Cysteine proteinases"/>
    <property type="match status" value="1"/>
</dbReference>
<evidence type="ECO:0000256" key="12">
    <source>
        <dbReference type="PROSITE-ProRule" id="PRU00322"/>
    </source>
</evidence>
<evidence type="ECO:0000256" key="4">
    <source>
        <dbReference type="ARBA" id="ARBA00022723"/>
    </source>
</evidence>
<dbReference type="SMART" id="SM00230">
    <property type="entry name" value="CysPc"/>
    <property type="match status" value="1"/>
</dbReference>
<feature type="domain" description="RanBP2-type" evidence="13">
    <location>
        <begin position="1"/>
        <end position="30"/>
    </location>
</feature>